<protein>
    <submittedName>
        <fullName evidence="2">Uncharacterized protein</fullName>
    </submittedName>
</protein>
<dbReference type="EMBL" id="NPDZ01000019">
    <property type="protein sequence ID" value="PJZ71781.1"/>
    <property type="molecule type" value="Genomic_DNA"/>
</dbReference>
<evidence type="ECO:0000313" key="2">
    <source>
        <dbReference type="EMBL" id="PJZ71781.1"/>
    </source>
</evidence>
<reference evidence="3 4" key="1">
    <citation type="submission" date="2017-07" db="EMBL/GenBank/DDBJ databases">
        <title>Leptospira spp. isolated from tropical soils.</title>
        <authorList>
            <person name="Thibeaux R."/>
            <person name="Iraola G."/>
            <person name="Ferres I."/>
            <person name="Bierque E."/>
            <person name="Girault D."/>
            <person name="Soupe-Gilbert M.-E."/>
            <person name="Picardeau M."/>
            <person name="Goarant C."/>
        </authorList>
    </citation>
    <scope>NUCLEOTIDE SEQUENCE [LARGE SCALE GENOMIC DNA]</scope>
    <source>
        <strain evidence="2 4">FH1-B-B1</strain>
        <strain evidence="1 3">FH1-B-C1</strain>
    </source>
</reference>
<evidence type="ECO:0000313" key="4">
    <source>
        <dbReference type="Proteomes" id="UP000231990"/>
    </source>
</evidence>
<name>A0A2M9ZIE4_9LEPT</name>
<sequence>MRSFLYFFLDWVLQFSNVTFTTCFFGSEEVDPKKAAPETDRQENGKSSFLLMILRETQRSLTTYITANEKFNFLLAEIITIN</sequence>
<comment type="caution">
    <text evidence="2">The sequence shown here is derived from an EMBL/GenBank/DDBJ whole genome shotgun (WGS) entry which is preliminary data.</text>
</comment>
<gene>
    <name evidence="1" type="ORF">CH360_12350</name>
    <name evidence="2" type="ORF">CH373_17505</name>
</gene>
<proteinExistence type="predicted"/>
<dbReference type="AlphaFoldDB" id="A0A2M9ZIE4"/>
<evidence type="ECO:0000313" key="3">
    <source>
        <dbReference type="Proteomes" id="UP000231962"/>
    </source>
</evidence>
<evidence type="ECO:0000313" key="1">
    <source>
        <dbReference type="EMBL" id="PJZ69072.1"/>
    </source>
</evidence>
<dbReference type="Proteomes" id="UP000231962">
    <property type="component" value="Unassembled WGS sequence"/>
</dbReference>
<accession>A0A2M9ZIE4</accession>
<organism evidence="2 4">
    <name type="scientific">Leptospira perolatii</name>
    <dbReference type="NCBI Taxonomy" id="2023191"/>
    <lineage>
        <taxon>Bacteria</taxon>
        <taxon>Pseudomonadati</taxon>
        <taxon>Spirochaetota</taxon>
        <taxon>Spirochaetia</taxon>
        <taxon>Leptospirales</taxon>
        <taxon>Leptospiraceae</taxon>
        <taxon>Leptospira</taxon>
    </lineage>
</organism>
<dbReference type="Proteomes" id="UP000231990">
    <property type="component" value="Unassembled WGS sequence"/>
</dbReference>
<dbReference type="EMBL" id="NPDY01000012">
    <property type="protein sequence ID" value="PJZ69072.1"/>
    <property type="molecule type" value="Genomic_DNA"/>
</dbReference>
<keyword evidence="3" id="KW-1185">Reference proteome</keyword>